<accession>A0A8T0FL68</accession>
<organism evidence="2 3">
    <name type="scientific">Argiope bruennichi</name>
    <name type="common">Wasp spider</name>
    <name type="synonym">Aranea bruennichi</name>
    <dbReference type="NCBI Taxonomy" id="94029"/>
    <lineage>
        <taxon>Eukaryota</taxon>
        <taxon>Metazoa</taxon>
        <taxon>Ecdysozoa</taxon>
        <taxon>Arthropoda</taxon>
        <taxon>Chelicerata</taxon>
        <taxon>Arachnida</taxon>
        <taxon>Araneae</taxon>
        <taxon>Araneomorphae</taxon>
        <taxon>Entelegynae</taxon>
        <taxon>Araneoidea</taxon>
        <taxon>Araneidae</taxon>
        <taxon>Argiope</taxon>
    </lineage>
</organism>
<dbReference type="EMBL" id="JABXBU010000011">
    <property type="protein sequence ID" value="KAF8791222.1"/>
    <property type="molecule type" value="Genomic_DNA"/>
</dbReference>
<reference evidence="2" key="1">
    <citation type="journal article" date="2020" name="bioRxiv">
        <title>Chromosome-level reference genome of the European wasp spider Argiope bruennichi: a resource for studies on range expansion and evolutionary adaptation.</title>
        <authorList>
            <person name="Sheffer M.M."/>
            <person name="Hoppe A."/>
            <person name="Krehenwinkel H."/>
            <person name="Uhl G."/>
            <person name="Kuss A.W."/>
            <person name="Jensen L."/>
            <person name="Jensen C."/>
            <person name="Gillespie R.G."/>
            <person name="Hoff K.J."/>
            <person name="Prost S."/>
        </authorList>
    </citation>
    <scope>NUCLEOTIDE SEQUENCE</scope>
</reference>
<comment type="caution">
    <text evidence="2">The sequence shown here is derived from an EMBL/GenBank/DDBJ whole genome shotgun (WGS) entry which is preliminary data.</text>
</comment>
<evidence type="ECO:0000256" key="1">
    <source>
        <dbReference type="SAM" id="MobiDB-lite"/>
    </source>
</evidence>
<name>A0A8T0FL68_ARGBR</name>
<gene>
    <name evidence="2" type="ORF">HNY73_006122</name>
</gene>
<dbReference type="AlphaFoldDB" id="A0A8T0FL68"/>
<sequence>MNPNIFKREEMINQYTARASTSNPVIPEQQPRRSHQPNRITETSSTNTDSYGQQPGQSRGPAQQKMEKAYGYLPSLLDEELIKSDEQEYYWYNKQNGKVHPLSLI</sequence>
<reference evidence="2" key="2">
    <citation type="submission" date="2020-06" db="EMBL/GenBank/DDBJ databases">
        <authorList>
            <person name="Sheffer M."/>
        </authorList>
    </citation>
    <scope>NUCLEOTIDE SEQUENCE</scope>
</reference>
<feature type="compositionally biased region" description="Polar residues" evidence="1">
    <location>
        <begin position="37"/>
        <end position="61"/>
    </location>
</feature>
<keyword evidence="3" id="KW-1185">Reference proteome</keyword>
<evidence type="ECO:0000313" key="2">
    <source>
        <dbReference type="EMBL" id="KAF8791222.1"/>
    </source>
</evidence>
<feature type="region of interest" description="Disordered" evidence="1">
    <location>
        <begin position="16"/>
        <end position="67"/>
    </location>
</feature>
<dbReference type="Proteomes" id="UP000807504">
    <property type="component" value="Unassembled WGS sequence"/>
</dbReference>
<evidence type="ECO:0000313" key="3">
    <source>
        <dbReference type="Proteomes" id="UP000807504"/>
    </source>
</evidence>
<proteinExistence type="predicted"/>
<protein>
    <submittedName>
        <fullName evidence="2">Uncharacterized protein</fullName>
    </submittedName>
</protein>